<feature type="compositionally biased region" description="Basic and acidic residues" evidence="1">
    <location>
        <begin position="1258"/>
        <end position="1269"/>
    </location>
</feature>
<evidence type="ECO:0000259" key="2">
    <source>
        <dbReference type="Pfam" id="PF22600"/>
    </source>
</evidence>
<feature type="domain" description="Poly(A) RNA polymerase mitochondrial-like central palm" evidence="2">
    <location>
        <begin position="148"/>
        <end position="241"/>
    </location>
</feature>
<feature type="region of interest" description="Disordered" evidence="1">
    <location>
        <begin position="602"/>
        <end position="633"/>
    </location>
</feature>
<feature type="region of interest" description="Disordered" evidence="1">
    <location>
        <begin position="475"/>
        <end position="498"/>
    </location>
</feature>
<feature type="compositionally biased region" description="Basic and acidic residues" evidence="1">
    <location>
        <begin position="865"/>
        <end position="876"/>
    </location>
</feature>
<feature type="compositionally biased region" description="Polar residues" evidence="1">
    <location>
        <begin position="933"/>
        <end position="943"/>
    </location>
</feature>
<feature type="region of interest" description="Disordered" evidence="1">
    <location>
        <begin position="1226"/>
        <end position="1333"/>
    </location>
</feature>
<feature type="region of interest" description="Disordered" evidence="1">
    <location>
        <begin position="824"/>
        <end position="876"/>
    </location>
</feature>
<evidence type="ECO:0008006" key="6">
    <source>
        <dbReference type="Google" id="ProtNLM"/>
    </source>
</evidence>
<keyword evidence="5" id="KW-1185">Reference proteome</keyword>
<feature type="compositionally biased region" description="Polar residues" evidence="1">
    <location>
        <begin position="824"/>
        <end position="836"/>
    </location>
</feature>
<feature type="region of interest" description="Disordered" evidence="1">
    <location>
        <begin position="647"/>
        <end position="668"/>
    </location>
</feature>
<feature type="compositionally biased region" description="Polar residues" evidence="1">
    <location>
        <begin position="615"/>
        <end position="627"/>
    </location>
</feature>
<dbReference type="CDD" id="cd05402">
    <property type="entry name" value="NT_PAP_TUTase"/>
    <property type="match status" value="1"/>
</dbReference>
<reference evidence="4" key="1">
    <citation type="journal article" date="2020" name="bioRxiv">
        <title>Hybrid origin of Populus tomentosa Carr. identified through genome sequencing and phylogenomic analysis.</title>
        <authorList>
            <person name="An X."/>
            <person name="Gao K."/>
            <person name="Chen Z."/>
            <person name="Li J."/>
            <person name="Yang X."/>
            <person name="Yang X."/>
            <person name="Zhou J."/>
            <person name="Guo T."/>
            <person name="Zhao T."/>
            <person name="Huang S."/>
            <person name="Miao D."/>
            <person name="Khan W.U."/>
            <person name="Rao P."/>
            <person name="Ye M."/>
            <person name="Lei B."/>
            <person name="Liao W."/>
            <person name="Wang J."/>
            <person name="Ji L."/>
            <person name="Li Y."/>
            <person name="Guo B."/>
            <person name="Mustafa N.S."/>
            <person name="Li S."/>
            <person name="Yun Q."/>
            <person name="Keller S.R."/>
            <person name="Mao J."/>
            <person name="Zhang R."/>
            <person name="Strauss S.H."/>
        </authorList>
    </citation>
    <scope>NUCLEOTIDE SEQUENCE</scope>
    <source>
        <strain evidence="4">GM15</strain>
        <tissue evidence="4">Leaf</tissue>
    </source>
</reference>
<name>A0A8X7YQJ8_POPTO</name>
<evidence type="ECO:0000313" key="5">
    <source>
        <dbReference type="Proteomes" id="UP000886885"/>
    </source>
</evidence>
<feature type="compositionally biased region" description="Polar residues" evidence="1">
    <location>
        <begin position="1270"/>
        <end position="1291"/>
    </location>
</feature>
<dbReference type="OrthoDB" id="273917at2759"/>
<feature type="compositionally biased region" description="Basic and acidic residues" evidence="1">
    <location>
        <begin position="1292"/>
        <end position="1310"/>
    </location>
</feature>
<feature type="compositionally biased region" description="Basic and acidic residues" evidence="1">
    <location>
        <begin position="1391"/>
        <end position="1414"/>
    </location>
</feature>
<organism evidence="4 5">
    <name type="scientific">Populus tomentosa</name>
    <name type="common">Chinese white poplar</name>
    <dbReference type="NCBI Taxonomy" id="118781"/>
    <lineage>
        <taxon>Eukaryota</taxon>
        <taxon>Viridiplantae</taxon>
        <taxon>Streptophyta</taxon>
        <taxon>Embryophyta</taxon>
        <taxon>Tracheophyta</taxon>
        <taxon>Spermatophyta</taxon>
        <taxon>Magnoliopsida</taxon>
        <taxon>eudicotyledons</taxon>
        <taxon>Gunneridae</taxon>
        <taxon>Pentapetalae</taxon>
        <taxon>rosids</taxon>
        <taxon>fabids</taxon>
        <taxon>Malpighiales</taxon>
        <taxon>Salicaceae</taxon>
        <taxon>Saliceae</taxon>
        <taxon>Populus</taxon>
    </lineage>
</organism>
<feature type="domain" description="PAP/OAS1 substrate-binding-related" evidence="3">
    <location>
        <begin position="254"/>
        <end position="446"/>
    </location>
</feature>
<feature type="region of interest" description="Disordered" evidence="1">
    <location>
        <begin position="906"/>
        <end position="976"/>
    </location>
</feature>
<dbReference type="Pfam" id="PF26180">
    <property type="entry name" value="PAP-OAS1"/>
    <property type="match status" value="1"/>
</dbReference>
<comment type="caution">
    <text evidence="4">The sequence shown here is derived from an EMBL/GenBank/DDBJ whole genome shotgun (WGS) entry which is preliminary data.</text>
</comment>
<evidence type="ECO:0000256" key="1">
    <source>
        <dbReference type="SAM" id="MobiDB-lite"/>
    </source>
</evidence>
<dbReference type="PANTHER" id="PTHR45979">
    <property type="entry name" value="PAP/OAS1 SUBSTRATE-BINDING DOMAIN SUPERFAMILY"/>
    <property type="match status" value="1"/>
</dbReference>
<feature type="compositionally biased region" description="Low complexity" evidence="1">
    <location>
        <begin position="855"/>
        <end position="864"/>
    </location>
</feature>
<dbReference type="InterPro" id="IPR058921">
    <property type="entry name" value="PAP/OAS1-rel"/>
</dbReference>
<accession>A0A8X7YQJ8</accession>
<dbReference type="EMBL" id="JAAWWB010000024">
    <property type="protein sequence ID" value="KAG6752733.1"/>
    <property type="molecule type" value="Genomic_DNA"/>
</dbReference>
<dbReference type="Proteomes" id="UP000886885">
    <property type="component" value="Chromosome 12D"/>
</dbReference>
<feature type="region of interest" description="Disordered" evidence="1">
    <location>
        <begin position="543"/>
        <end position="580"/>
    </location>
</feature>
<feature type="compositionally biased region" description="Polar residues" evidence="1">
    <location>
        <begin position="543"/>
        <end position="565"/>
    </location>
</feature>
<protein>
    <recommendedName>
        <fullName evidence="6">Polymerase nucleotidyl transferase domain-containing protein</fullName>
    </recommendedName>
</protein>
<evidence type="ECO:0000313" key="4">
    <source>
        <dbReference type="EMBL" id="KAG6752733.1"/>
    </source>
</evidence>
<feature type="compositionally biased region" description="Basic and acidic residues" evidence="1">
    <location>
        <begin position="953"/>
        <end position="964"/>
    </location>
</feature>
<evidence type="ECO:0000259" key="3">
    <source>
        <dbReference type="Pfam" id="PF26180"/>
    </source>
</evidence>
<sequence>MCVCTFANVNKFGNEIFGFVCGCGVLDAAFEIGIAKGKYCMGGLEDSVLTSVFSPNGLLPNEANSVTRALELERWAIAEERTAELIACIQPNQSSEERRTAVLGYVQRLIMKCFPCQGLGYPVFQAVLLNVILSSVIRKSRNEVAGMIENNIDHIVFTFGSVPLKTYLPDGDIDITVFTESQDLKKTWADEVKDILQHEEKSENAEFHVKEVQYIQAEVKIIKCLVENIVVDISFNQLGGLCTLCFLEEVDQLISQNHLFKRSIILIKAWCYYESRILGAHHGLISTYALETLVLYIFHVFNNRFAGPLEVLYRFLEFFSKFDWENFCISLWGPVPISSLPNVTALSPREDGGQILLSQLFLEVCSSVYAVFPSQQENQEQSFVSKYFNVIDPLRTNNNLGRSVSKGNFYRIRSAFAFGAQRLARLLDCPKENLLAEFNQFFMNTWDRHCKGHRPDAPSPDHIVQRPIKSNIIDGSETFRNYSSSKKTKEDPSGHQSKVGVIHAAHVSDGVSSKHGNHNLKLTSTPGDISAISGNLGQRMQANLTNSTDSDHNNQNLRSNSLNENAHNEKTTSSRTEYLGNEGHARYQFARTQSSPELIVTSSEVPSRGRRNKASETVNGQTASMRSHNSRRRNLVPEVLENHGARFSTENSLSSRHSSSHQSIDATVDSTSASNTYFGDSGEGTTEDHLSLSETMQLHQEEQDRVNMASFSGYSVNEQGQMPVNLASGQPPFAIPPANLGYAQKQMTGTVPINAPPFESPWVPNMHYHPSFIPNPFSHYFPSMGMTLDQEVMIEKVDAKLASTEFRQEVSDYGFWSKPVADSVRNQQKNRSSQSRLQEHRQPFASVESSHVHSTHVSSSGSFSPRDHELITEDRDLIRENYSEGAEYQIRRESDAYSLASLRIAPVSQASSSGSKSEDNGDGSLSRTHKSMKGQQGKKSFPSTDPPIAYGMDKNERQHGDESANHISSQPDDDDRELIRLSTSGTELSESVVSGVGASSHVWTHQIPSYDPSSMSRSNSMLPVAPMFVGPESHQRTNVNHGALSVAFYHAGPPVPFLTTFPSYNLPTEAGISIVSTRKFDRDEEFNNSQNNHSNQILDSSENVDQSQNLNTFTSVNNASSLVHSEQSRSDILNSDFASHWKNLQYGRLCQNAPNKDSLPRPYPVVVPPMYFQGHFPWDGPGRPANMNLFTQHMNGPHLIPVSPVQPGSSRQAGFYQHYADDLPRYRTGTGTYLPNPKLSFRDRQSSNTRNHGGNYNYDRKDHHEEREGNWNNNPRPRSGARGQSQNQGEKSSFRMDRSTANNRRSDRSWNSKQDPLPRYHPRNSFRFSNSTDRGSTNAAYGMYPPVPVVTTSGVSASVVMLYPYDQNTGYNSPDQHLEFVGPARFTADKASSHLREDSSRDINEQQDIRRDCDLSSPDQPSSPRVHRVVSDVVDVLIFSGGFDYVARSACQRMIHSQKPDFPLAYLNRADDVGGMKRINTERIDADYTHFHEDLKDVMKKCEEGGSAHCGRWQIEKVGRSRGLLFRVAP</sequence>
<dbReference type="InterPro" id="IPR058920">
    <property type="entry name" value="PAP-OAS1-bd-rel"/>
</dbReference>
<gene>
    <name evidence="4" type="ORF">POTOM_042769</name>
</gene>
<dbReference type="PANTHER" id="PTHR45979:SF30">
    <property type="entry name" value="NUCLEOTIDYLTRANSFERASE"/>
    <property type="match status" value="1"/>
</dbReference>
<dbReference type="InterPro" id="IPR054708">
    <property type="entry name" value="MTPAP-like_central"/>
</dbReference>
<feature type="compositionally biased region" description="Low complexity" evidence="1">
    <location>
        <begin position="648"/>
        <end position="663"/>
    </location>
</feature>
<dbReference type="Pfam" id="PF22600">
    <property type="entry name" value="MTPAP-like_central"/>
    <property type="match status" value="1"/>
</dbReference>
<proteinExistence type="predicted"/>
<feature type="region of interest" description="Disordered" evidence="1">
    <location>
        <begin position="1391"/>
        <end position="1426"/>
    </location>
</feature>